<dbReference type="Proteomes" id="UP000649617">
    <property type="component" value="Unassembled WGS sequence"/>
</dbReference>
<evidence type="ECO:0000313" key="2">
    <source>
        <dbReference type="Proteomes" id="UP000649617"/>
    </source>
</evidence>
<dbReference type="AlphaFoldDB" id="A0A812TD04"/>
<evidence type="ECO:0000313" key="1">
    <source>
        <dbReference type="EMBL" id="CAE7516633.1"/>
    </source>
</evidence>
<reference evidence="1" key="1">
    <citation type="submission" date="2021-02" db="EMBL/GenBank/DDBJ databases">
        <authorList>
            <person name="Dougan E. K."/>
            <person name="Rhodes N."/>
            <person name="Thang M."/>
            <person name="Chan C."/>
        </authorList>
    </citation>
    <scope>NUCLEOTIDE SEQUENCE</scope>
</reference>
<keyword evidence="2" id="KW-1185">Reference proteome</keyword>
<dbReference type="OrthoDB" id="417532at2759"/>
<name>A0A812TD04_SYMPI</name>
<feature type="non-terminal residue" evidence="1">
    <location>
        <position position="209"/>
    </location>
</feature>
<protein>
    <submittedName>
        <fullName evidence="1">Uncharacterized protein</fullName>
    </submittedName>
</protein>
<comment type="caution">
    <text evidence="1">The sequence shown here is derived from an EMBL/GenBank/DDBJ whole genome shotgun (WGS) entry which is preliminary data.</text>
</comment>
<gene>
    <name evidence="1" type="ORF">SPIL2461_LOCUS13491</name>
</gene>
<organism evidence="1 2">
    <name type="scientific">Symbiodinium pilosum</name>
    <name type="common">Dinoflagellate</name>
    <dbReference type="NCBI Taxonomy" id="2952"/>
    <lineage>
        <taxon>Eukaryota</taxon>
        <taxon>Sar</taxon>
        <taxon>Alveolata</taxon>
        <taxon>Dinophyceae</taxon>
        <taxon>Suessiales</taxon>
        <taxon>Symbiodiniaceae</taxon>
        <taxon>Symbiodinium</taxon>
    </lineage>
</organism>
<sequence>MESLRGSSFTGQGFEDVVVRAMERMGFTVQSNKLLDNSTGEVANQELEQLWVQYILAKEWNKGNFEPWWQLYQRAPMDWELQLPRPFVTEVDVMAEIASPLQLQDRYCGFSVNGRQLSMRQFIEQMRGRSWLIEIPGPSGASVRKRDKATQLQWLQHLSHRRKCGEGVALFYNGTDPLAPPPVTYFPGCHMIVVMHFLPSIVQDLPENI</sequence>
<proteinExistence type="predicted"/>
<dbReference type="EMBL" id="CAJNIZ010029520">
    <property type="protein sequence ID" value="CAE7516633.1"/>
    <property type="molecule type" value="Genomic_DNA"/>
</dbReference>
<accession>A0A812TD04</accession>